<accession>A0A2D2CYA3</accession>
<dbReference type="AlphaFoldDB" id="A0A2D2CYA3"/>
<dbReference type="KEGG" id="mtw:CQW49_07120"/>
<proteinExistence type="predicted"/>
<evidence type="ECO:0000256" key="1">
    <source>
        <dbReference type="SAM" id="MobiDB-lite"/>
    </source>
</evidence>
<dbReference type="EMBL" id="CP023737">
    <property type="protein sequence ID" value="ATQ67684.1"/>
    <property type="molecule type" value="Genomic_DNA"/>
</dbReference>
<evidence type="ECO:0000313" key="2">
    <source>
        <dbReference type="EMBL" id="ATQ67684.1"/>
    </source>
</evidence>
<protein>
    <submittedName>
        <fullName evidence="2">Uncharacterized protein</fullName>
    </submittedName>
</protein>
<reference evidence="3" key="1">
    <citation type="submission" date="2017-10" db="EMBL/GenBank/DDBJ databases">
        <title>Completed PacBio SMRT sequence of Methylosinus trichosporium OB3b reveals presence of a third large plasmid.</title>
        <authorList>
            <person name="Charles T.C."/>
            <person name="Lynch M.D.J."/>
            <person name="Heil J.R."/>
            <person name="Cheng J."/>
        </authorList>
    </citation>
    <scope>NUCLEOTIDE SEQUENCE [LARGE SCALE GENOMIC DNA]</scope>
    <source>
        <strain evidence="3">OB3b</strain>
    </source>
</reference>
<dbReference type="Proteomes" id="UP000230709">
    <property type="component" value="Chromosome"/>
</dbReference>
<organism evidence="2 3">
    <name type="scientific">Methylosinus trichosporium (strain ATCC 35070 / NCIMB 11131 / UNIQEM 75 / OB3b)</name>
    <dbReference type="NCBI Taxonomy" id="595536"/>
    <lineage>
        <taxon>Bacteria</taxon>
        <taxon>Pseudomonadati</taxon>
        <taxon>Pseudomonadota</taxon>
        <taxon>Alphaproteobacteria</taxon>
        <taxon>Hyphomicrobiales</taxon>
        <taxon>Methylocystaceae</taxon>
        <taxon>Methylosinus</taxon>
    </lineage>
</organism>
<dbReference type="RefSeq" id="WP_003614750.1">
    <property type="nucleotide sequence ID" value="NZ_ADVE02000001.1"/>
</dbReference>
<evidence type="ECO:0000313" key="3">
    <source>
        <dbReference type="Proteomes" id="UP000230709"/>
    </source>
</evidence>
<feature type="region of interest" description="Disordered" evidence="1">
    <location>
        <begin position="163"/>
        <end position="219"/>
    </location>
</feature>
<name>A0A2D2CYA3_METT3</name>
<keyword evidence="3" id="KW-1185">Reference proteome</keyword>
<gene>
    <name evidence="2" type="ORF">CQW49_07120</name>
</gene>
<dbReference type="STRING" id="595536.GCA_000178815_03732"/>
<sequence length="219" mass="24482">MFRNLGLPVTQGALELAESHEYALTPKRQIRFVEGKIASFVDVDVLAIDEEREIAWALAIKRGGGATETKKRRTIERDLMALTLNLASYLRQQGYSKIETAHAFVVDYLGSAGFSKEITLTREKIDSTFDLRITASIDAMTQAMKATLDAALARMIAPVIRSMETPARSKRPEASIRPTPFGLHAHSRRRRFEGVPRKSSATREPFDSLSSDDARESER</sequence>